<dbReference type="Proteomes" id="UP001597414">
    <property type="component" value="Unassembled WGS sequence"/>
</dbReference>
<dbReference type="Gene3D" id="3.40.50.300">
    <property type="entry name" value="P-loop containing nucleotide triphosphate hydrolases"/>
    <property type="match status" value="1"/>
</dbReference>
<evidence type="ECO:0008006" key="3">
    <source>
        <dbReference type="Google" id="ProtNLM"/>
    </source>
</evidence>
<dbReference type="EMBL" id="JBHUIV010000008">
    <property type="protein sequence ID" value="MFD2200568.1"/>
    <property type="molecule type" value="Genomic_DNA"/>
</dbReference>
<evidence type="ECO:0000313" key="1">
    <source>
        <dbReference type="EMBL" id="MFD2200568.1"/>
    </source>
</evidence>
<dbReference type="InterPro" id="IPR027417">
    <property type="entry name" value="P-loop_NTPase"/>
</dbReference>
<name>A0ABW5B6H2_9BACT</name>
<organism evidence="1 2">
    <name type="scientific">Shivajiella indica</name>
    <dbReference type="NCBI Taxonomy" id="872115"/>
    <lineage>
        <taxon>Bacteria</taxon>
        <taxon>Pseudomonadati</taxon>
        <taxon>Bacteroidota</taxon>
        <taxon>Cytophagia</taxon>
        <taxon>Cytophagales</taxon>
        <taxon>Cyclobacteriaceae</taxon>
        <taxon>Shivajiella</taxon>
    </lineage>
</organism>
<evidence type="ECO:0000313" key="2">
    <source>
        <dbReference type="Proteomes" id="UP001597414"/>
    </source>
</evidence>
<accession>A0ABW5B6H2</accession>
<gene>
    <name evidence="1" type="ORF">ACFSKV_03250</name>
</gene>
<dbReference type="SUPFAM" id="SSF53795">
    <property type="entry name" value="PEP carboxykinase-like"/>
    <property type="match status" value="1"/>
</dbReference>
<reference evidence="2" key="1">
    <citation type="journal article" date="2019" name="Int. J. Syst. Evol. Microbiol.">
        <title>The Global Catalogue of Microorganisms (GCM) 10K type strain sequencing project: providing services to taxonomists for standard genome sequencing and annotation.</title>
        <authorList>
            <consortium name="The Broad Institute Genomics Platform"/>
            <consortium name="The Broad Institute Genome Sequencing Center for Infectious Disease"/>
            <person name="Wu L."/>
            <person name="Ma J."/>
        </authorList>
    </citation>
    <scope>NUCLEOTIDE SEQUENCE [LARGE SCALE GENOMIC DNA]</scope>
    <source>
        <strain evidence="2">KCTC 19812</strain>
    </source>
</reference>
<dbReference type="RefSeq" id="WP_380800345.1">
    <property type="nucleotide sequence ID" value="NZ_JBHUIV010000008.1"/>
</dbReference>
<keyword evidence="2" id="KW-1185">Reference proteome</keyword>
<proteinExistence type="predicted"/>
<comment type="caution">
    <text evidence="1">The sequence shown here is derived from an EMBL/GenBank/DDBJ whole genome shotgun (WGS) entry which is preliminary data.</text>
</comment>
<sequence>MNYYKVYGLICKSAIKIDSFQSVAPSKVIKEDFSVELGKVVREFPQNEKTEGYNIFLDRNLYFLHIPDVAKYYIENNNKVIIEPLTDKFNDVLLHFRSSCLAAILVQKGKIPFHVSGVADELGNCWLFAGDPGAGKSTTALKLSEKGYRIFTDDTALIYVENGTCFARPSFPLLKVWPTTFKQQRLFEGNQAFQYASDINKFGIYFHSTFNDFPLRVKGITFLSISGKDIWIKQLKPVESIKYLVENNYADSYLEKLNMQADLFKLVTSIAGTTNFWLANRPDKKSSFDSFAEQIKKEILLSNNTQTNNPSLMAS</sequence>
<protein>
    <recommendedName>
        <fullName evidence="3">Serine kinase</fullName>
    </recommendedName>
</protein>